<protein>
    <submittedName>
        <fullName evidence="2">AIDA-I autotransporter</fullName>
    </submittedName>
</protein>
<accession>A0A1Y0UYX7</accession>
<dbReference type="InterPro" id="IPR012332">
    <property type="entry name" value="Autotransporter_pectin_lyase_C"/>
</dbReference>
<dbReference type="NCBIfam" id="TIGR04415">
    <property type="entry name" value="O_hepto_targRPT"/>
    <property type="match status" value="3"/>
</dbReference>
<dbReference type="InterPro" id="IPR036844">
    <property type="entry name" value="Hint_dom_sf"/>
</dbReference>
<evidence type="ECO:0000259" key="1">
    <source>
        <dbReference type="Pfam" id="PF13403"/>
    </source>
</evidence>
<name>A0A1Y0UYX7_9PROT</name>
<feature type="domain" description="Hedgehog/Intein (Hint)" evidence="1">
    <location>
        <begin position="886"/>
        <end position="1025"/>
    </location>
</feature>
<dbReference type="AlphaFoldDB" id="A0A1Y0UYX7"/>
<gene>
    <name evidence="2" type="ORF">S101447_02033</name>
</gene>
<dbReference type="RefSeq" id="WP_087636013.1">
    <property type="nucleotide sequence ID" value="NZ_CP021524.1"/>
</dbReference>
<sequence length="1234" mass="123846">MVTDSNVSSDVIIGSGQTRTVADDETIIGLTVQSGGSVTNSGTVSNVTDQGQIENYSAMQSAVVQSGADVDFVGGTGSSITIDAGGSVVAGQSAHITSITMTAGGSLTVQSGAAATGITISGDVENTLVVGSNGYVSGVNVSGAADNSAQGSAGGEVHDVIVNSGGVADDVTVYHDHLVVNGGGLASGVTLNDAGITVQSNGVVSAMTVNAQGIYAAYINGGVSYDAIVNNDGGIVEYTNGSAYNTTVNSGGWDYALNGLSEATIVSAGGIQFISTKGVASGTILDGGQLSAFSGGITSNTTVNAGGVENIQAGGTGVNQTVNSQGTVIVASSGTIGGKTILSGGSLSGGTLSAGATVSVLSGGYENGVTIASGGSADIQSGGSGSNISILSAGTESVEQGGTVSNFTISQGRQYNAGSAVSGLIEGLGEERVQSGGYDADMTVTAHGHEIVSAGGTAVSTTFDDTGFGFIAGTLDDATVNSGGWVNVSSGGITSHTTINGSGSEYVNAGGSAVDQIVSAHGTLTIASAGIIGGTTVLSGGALSGGVLSSGTKISALSGGYESGVTITTGGYSEVDAGGMATNISITGNGIQTVASSGLVSGFSIDHGRQYDWGSAVSGTISNLGEERVMSGGQDSDMIVSSHGHETVSAGGVANHTTYNANGFGYISGSAVRAVVNSGGIEFVQNGGVATGTTVNSSGLEDVGAGATANNETVGSGGTLNVFSQGILNGANVSGGTVAVSSGASAANIDVASGGKLNVQSGGALSGTEVLQNGGKATIWAGAGGVVDLEGSTNTGLTLDGVDTSSATTVATEVTGFGGAASGNSDGIVLAGVKAADITSTSYSEDGNHVTLSFQEGGSVTLNIDDVSQYGYELSSDADGNAVYEVCFLAGSMIRTPVGDVAVETLQLGDDVLTFVDGQSCIRKVTWAGKAHAIVRAGLPDDEAGYPVRILENAIADGVPYKDMLITSEHCLFFEGKFVPVRMLVNGSSIFYDKSITFYDYYHVETEEHSVIIADGMLTESYLDTGNRRVFRQAGSVMSLGGKAKSWEENAAVDLCVDRSFVEPLFRKLAKRSASVSGHLAAEAPHTLTDEPDLHLVTDKGAVVRAVRRNGQRYSFMLRAGTRFVRVVSRAARPADVVGPFVDDRREMGVAVADVHLATAGKQHVIIAHLKQDKPEGWHETDWADCAWTDGNALLPLEDYLTGHEMGLLSITIRAAGPYVLGNKKQPDNRRYFA</sequence>
<reference evidence="2 3" key="1">
    <citation type="submission" date="2017-05" db="EMBL/GenBank/DDBJ databases">
        <title>Genome sequence of Acetobacter pasteurianus subsp. ascendens strain SRCM101447.</title>
        <authorList>
            <person name="Cho S.H."/>
        </authorList>
    </citation>
    <scope>NUCLEOTIDE SEQUENCE [LARGE SCALE GENOMIC DNA]</scope>
    <source>
        <strain evidence="2 3">SRCM101447</strain>
    </source>
</reference>
<dbReference type="InterPro" id="IPR030930">
    <property type="entry name" value="AIDA"/>
</dbReference>
<dbReference type="Gene3D" id="2.160.20.20">
    <property type="match status" value="2"/>
</dbReference>
<dbReference type="SUPFAM" id="SSF51294">
    <property type="entry name" value="Hedgehog/intein (Hint) domain"/>
    <property type="match status" value="1"/>
</dbReference>
<dbReference type="InterPro" id="IPR028992">
    <property type="entry name" value="Hedgehog/Intein_dom"/>
</dbReference>
<dbReference type="Proteomes" id="UP000195633">
    <property type="component" value="Chromosome"/>
</dbReference>
<dbReference type="EMBL" id="CP021524">
    <property type="protein sequence ID" value="ARW11091.1"/>
    <property type="molecule type" value="Genomic_DNA"/>
</dbReference>
<evidence type="ECO:0000313" key="2">
    <source>
        <dbReference type="EMBL" id="ARW11091.1"/>
    </source>
</evidence>
<organism evidence="2 3">
    <name type="scientific">Acetobacter ascendens</name>
    <dbReference type="NCBI Taxonomy" id="481146"/>
    <lineage>
        <taxon>Bacteria</taxon>
        <taxon>Pseudomonadati</taxon>
        <taxon>Pseudomonadota</taxon>
        <taxon>Alphaproteobacteria</taxon>
        <taxon>Acetobacterales</taxon>
        <taxon>Acetobacteraceae</taxon>
        <taxon>Acetobacter</taxon>
    </lineage>
</organism>
<dbReference type="Pfam" id="PF13403">
    <property type="entry name" value="Hint_2"/>
    <property type="match status" value="1"/>
</dbReference>
<evidence type="ECO:0000313" key="3">
    <source>
        <dbReference type="Proteomes" id="UP000195633"/>
    </source>
</evidence>
<proteinExistence type="predicted"/>